<evidence type="ECO:0000313" key="2">
    <source>
        <dbReference type="EMBL" id="KAF6747199.1"/>
    </source>
</evidence>
<reference evidence="2 3" key="1">
    <citation type="submission" date="2020-07" db="EMBL/GenBank/DDBJ databases">
        <title>Comparative genomics of pyrophilous fungi reveals a link between fire events and developmental genes.</title>
        <authorList>
            <consortium name="DOE Joint Genome Institute"/>
            <person name="Steindorff A.S."/>
            <person name="Carver A."/>
            <person name="Calhoun S."/>
            <person name="Stillman K."/>
            <person name="Liu H."/>
            <person name="Lipzen A."/>
            <person name="Pangilinan J."/>
            <person name="Labutti K."/>
            <person name="Bruns T.D."/>
            <person name="Grigoriev I.V."/>
        </authorList>
    </citation>
    <scope>NUCLEOTIDE SEQUENCE [LARGE SCALE GENOMIC DNA]</scope>
    <source>
        <strain evidence="2 3">CBS 144469</strain>
    </source>
</reference>
<sequence>MSPRPLFQDLLFSPILSTPSRPHIRGPIPLPPLTNIPCNVHPLLEAASPPRIEWCIGSFPQQTATTSDCHCGEQRNSWLYEPATHPPLPFIAIRTQGCENVMVVFAGGSYVTVLDVLRHIFRAPRCALGASECSCARCLRIIGSPVVELKDNAITMGVPPHTMLLAVDHDSSTSGTELPVRGYTGDSKGGCRGDIDGQRWVGLRASTTEPDVWDLELFHDVLSPHACLILYLYTHNQLPNSLDSRMVRHLIRRVVLKHKTLKWYTRG</sequence>
<organism evidence="2 3">
    <name type="scientific">Ephemerocybe angulata</name>
    <dbReference type="NCBI Taxonomy" id="980116"/>
    <lineage>
        <taxon>Eukaryota</taxon>
        <taxon>Fungi</taxon>
        <taxon>Dikarya</taxon>
        <taxon>Basidiomycota</taxon>
        <taxon>Agaricomycotina</taxon>
        <taxon>Agaricomycetes</taxon>
        <taxon>Agaricomycetidae</taxon>
        <taxon>Agaricales</taxon>
        <taxon>Agaricineae</taxon>
        <taxon>Psathyrellaceae</taxon>
        <taxon>Ephemerocybe</taxon>
    </lineage>
</organism>
<gene>
    <name evidence="2" type="ORF">DFP72DRAFT_920797</name>
</gene>
<comment type="caution">
    <text evidence="2">The sequence shown here is derived from an EMBL/GenBank/DDBJ whole genome shotgun (WGS) entry which is preliminary data.</text>
</comment>
<protein>
    <recommendedName>
        <fullName evidence="1">DUF6699 domain-containing protein</fullName>
    </recommendedName>
</protein>
<dbReference type="Proteomes" id="UP000521943">
    <property type="component" value="Unassembled WGS sequence"/>
</dbReference>
<evidence type="ECO:0000313" key="3">
    <source>
        <dbReference type="Proteomes" id="UP000521943"/>
    </source>
</evidence>
<dbReference type="OrthoDB" id="3116145at2759"/>
<dbReference type="InterPro" id="IPR046522">
    <property type="entry name" value="DUF6699"/>
</dbReference>
<keyword evidence="3" id="KW-1185">Reference proteome</keyword>
<dbReference type="EMBL" id="JACGCI010000084">
    <property type="protein sequence ID" value="KAF6747199.1"/>
    <property type="molecule type" value="Genomic_DNA"/>
</dbReference>
<accession>A0A8H6LYY9</accession>
<feature type="domain" description="DUF6699" evidence="1">
    <location>
        <begin position="65"/>
        <end position="124"/>
    </location>
</feature>
<evidence type="ECO:0000259" key="1">
    <source>
        <dbReference type="Pfam" id="PF20415"/>
    </source>
</evidence>
<dbReference type="Pfam" id="PF20415">
    <property type="entry name" value="DUF6699"/>
    <property type="match status" value="1"/>
</dbReference>
<proteinExistence type="predicted"/>
<name>A0A8H6LYY9_9AGAR</name>
<dbReference type="AlphaFoldDB" id="A0A8H6LYY9"/>